<sequence length="501" mass="54845">FFMYLALSLCMSWCDDKSYSAMDHKKSARSGRFSALRRSGGGESGSPQTLSPPAARQPRAMPLPAHSHQYRAVPTMELTPPSTQQHSSATSEASSGGGDTARGQPDRRRGRLNSELLSAVLEGNLGETTRKLETGASVDATCRRTRTTALQLAVACGRPEIVHLLLCRGANVRLRDRAGRQTVHLAAAQGNVLLLQLVLDTDPALVDSHVDDKADTVEPIDKHCLDSWSHNHDSVARMIPELTKGATPLHIAAQRLHFDCLAELLRRGAKVDIPDERGITPLDVVGEMPPPPSRDVEVNLADALPSSDSDLTTRIENMKQRISGNPSSFRTMHMRFKVPDDPIPRETISSPSDPSDRMLFPQDSPSSPPVLTLSNDFRPTDPTIVITPNSPASKVPSLAHRMVNALINRGAKMPKSKVIVKQGGVQNQVTVPMTCLHTAVERQDLQLIEYLVENGACQLTWNREGYTPLHLAVSKRLIESLRVLLEKKQSSQVVDARDRFG</sequence>
<feature type="non-terminal residue" evidence="5">
    <location>
        <position position="501"/>
    </location>
</feature>
<dbReference type="Gene3D" id="1.25.40.20">
    <property type="entry name" value="Ankyrin repeat-containing domain"/>
    <property type="match status" value="3"/>
</dbReference>
<feature type="non-terminal residue" evidence="5">
    <location>
        <position position="1"/>
    </location>
</feature>
<feature type="region of interest" description="Disordered" evidence="4">
    <location>
        <begin position="335"/>
        <end position="372"/>
    </location>
</feature>
<dbReference type="EMBL" id="GEBQ01029116">
    <property type="protein sequence ID" value="JAT10861.1"/>
    <property type="molecule type" value="Transcribed_RNA"/>
</dbReference>
<accession>A0A1B6KHD9</accession>
<gene>
    <name evidence="5" type="ORF">g.34126</name>
</gene>
<name>A0A1B6KHD9_9HEMI</name>
<evidence type="ECO:0000313" key="5">
    <source>
        <dbReference type="EMBL" id="JAT10861.1"/>
    </source>
</evidence>
<dbReference type="InterPro" id="IPR002110">
    <property type="entry name" value="Ankyrin_rpt"/>
</dbReference>
<evidence type="ECO:0000256" key="1">
    <source>
        <dbReference type="ARBA" id="ARBA00022737"/>
    </source>
</evidence>
<dbReference type="SMART" id="SM00248">
    <property type="entry name" value="ANK"/>
    <property type="match status" value="5"/>
</dbReference>
<feature type="repeat" description="ANK" evidence="3">
    <location>
        <begin position="464"/>
        <end position="496"/>
    </location>
</feature>
<dbReference type="AlphaFoldDB" id="A0A1B6KHD9"/>
<dbReference type="PROSITE" id="PS50088">
    <property type="entry name" value="ANK_REPEAT"/>
    <property type="match status" value="3"/>
</dbReference>
<feature type="repeat" description="ANK" evidence="3">
    <location>
        <begin position="244"/>
        <end position="276"/>
    </location>
</feature>
<feature type="region of interest" description="Disordered" evidence="4">
    <location>
        <begin position="24"/>
        <end position="60"/>
    </location>
</feature>
<dbReference type="PANTHER" id="PTHR24198">
    <property type="entry name" value="ANKYRIN REPEAT AND PROTEIN KINASE DOMAIN-CONTAINING PROTEIN"/>
    <property type="match status" value="1"/>
</dbReference>
<evidence type="ECO:0000256" key="3">
    <source>
        <dbReference type="PROSITE-ProRule" id="PRU00023"/>
    </source>
</evidence>
<dbReference type="InterPro" id="IPR036770">
    <property type="entry name" value="Ankyrin_rpt-contain_sf"/>
</dbReference>
<dbReference type="Pfam" id="PF12796">
    <property type="entry name" value="Ank_2"/>
    <property type="match status" value="2"/>
</dbReference>
<feature type="compositionally biased region" description="Low complexity" evidence="4">
    <location>
        <begin position="82"/>
        <end position="94"/>
    </location>
</feature>
<dbReference type="Pfam" id="PF00023">
    <property type="entry name" value="Ank"/>
    <property type="match status" value="1"/>
</dbReference>
<feature type="region of interest" description="Disordered" evidence="4">
    <location>
        <begin position="78"/>
        <end position="111"/>
    </location>
</feature>
<organism evidence="5">
    <name type="scientific">Graphocephala atropunctata</name>
    <dbReference type="NCBI Taxonomy" id="36148"/>
    <lineage>
        <taxon>Eukaryota</taxon>
        <taxon>Metazoa</taxon>
        <taxon>Ecdysozoa</taxon>
        <taxon>Arthropoda</taxon>
        <taxon>Hexapoda</taxon>
        <taxon>Insecta</taxon>
        <taxon>Pterygota</taxon>
        <taxon>Neoptera</taxon>
        <taxon>Paraneoptera</taxon>
        <taxon>Hemiptera</taxon>
        <taxon>Auchenorrhyncha</taxon>
        <taxon>Membracoidea</taxon>
        <taxon>Cicadellidae</taxon>
        <taxon>Cicadellinae</taxon>
        <taxon>Cicadellini</taxon>
        <taxon>Graphocephala</taxon>
    </lineage>
</organism>
<evidence type="ECO:0000256" key="2">
    <source>
        <dbReference type="ARBA" id="ARBA00023043"/>
    </source>
</evidence>
<proteinExistence type="predicted"/>
<dbReference type="PROSITE" id="PS50297">
    <property type="entry name" value="ANK_REP_REGION"/>
    <property type="match status" value="3"/>
</dbReference>
<dbReference type="SUPFAM" id="SSF48403">
    <property type="entry name" value="Ankyrin repeat"/>
    <property type="match status" value="2"/>
</dbReference>
<feature type="repeat" description="ANK" evidence="3">
    <location>
        <begin position="145"/>
        <end position="177"/>
    </location>
</feature>
<dbReference type="PANTHER" id="PTHR24198:SF165">
    <property type="entry name" value="ANKYRIN REPEAT-CONTAINING PROTEIN-RELATED"/>
    <property type="match status" value="1"/>
</dbReference>
<keyword evidence="1" id="KW-0677">Repeat</keyword>
<reference evidence="5" key="1">
    <citation type="submission" date="2015-11" db="EMBL/GenBank/DDBJ databases">
        <title>De novo transcriptome assembly of four potential Pierce s Disease insect vectors from Arizona vineyards.</title>
        <authorList>
            <person name="Tassone E.E."/>
        </authorList>
    </citation>
    <scope>NUCLEOTIDE SEQUENCE</scope>
</reference>
<protein>
    <submittedName>
        <fullName evidence="5">Uncharacterized protein</fullName>
    </submittedName>
</protein>
<keyword evidence="2 3" id="KW-0040">ANK repeat</keyword>
<evidence type="ECO:0000256" key="4">
    <source>
        <dbReference type="SAM" id="MobiDB-lite"/>
    </source>
</evidence>